<feature type="transmembrane region" description="Helical" evidence="5">
    <location>
        <begin position="487"/>
        <end position="506"/>
    </location>
</feature>
<evidence type="ECO:0000256" key="3">
    <source>
        <dbReference type="ARBA" id="ARBA00022643"/>
    </source>
</evidence>
<evidence type="ECO:0000259" key="6">
    <source>
        <dbReference type="Pfam" id="PF00724"/>
    </source>
</evidence>
<evidence type="ECO:0000313" key="7">
    <source>
        <dbReference type="EMBL" id="KAG1823444.1"/>
    </source>
</evidence>
<dbReference type="InterPro" id="IPR051799">
    <property type="entry name" value="NADH_flavin_oxidoreductase"/>
</dbReference>
<reference evidence="7" key="1">
    <citation type="journal article" date="2020" name="New Phytol.">
        <title>Comparative genomics reveals dynamic genome evolution in host specialist ectomycorrhizal fungi.</title>
        <authorList>
            <person name="Lofgren L.A."/>
            <person name="Nguyen N.H."/>
            <person name="Vilgalys R."/>
            <person name="Ruytinx J."/>
            <person name="Liao H.L."/>
            <person name="Branco S."/>
            <person name="Kuo A."/>
            <person name="LaButti K."/>
            <person name="Lipzen A."/>
            <person name="Andreopoulos W."/>
            <person name="Pangilinan J."/>
            <person name="Riley R."/>
            <person name="Hundley H."/>
            <person name="Na H."/>
            <person name="Barry K."/>
            <person name="Grigoriev I.V."/>
            <person name="Stajich J.E."/>
            <person name="Kennedy P.G."/>
        </authorList>
    </citation>
    <scope>NUCLEOTIDE SEQUENCE</scope>
    <source>
        <strain evidence="7">MN1</strain>
    </source>
</reference>
<gene>
    <name evidence="7" type="ORF">BJ212DRAFT_680530</name>
</gene>
<keyword evidence="4" id="KW-0560">Oxidoreductase</keyword>
<accession>A0A9P7EJQ6</accession>
<keyword evidence="5" id="KW-0472">Membrane</keyword>
<dbReference type="Gene3D" id="3.20.20.70">
    <property type="entry name" value="Aldolase class I"/>
    <property type="match status" value="1"/>
</dbReference>
<keyword evidence="2" id="KW-0285">Flavoprotein</keyword>
<dbReference type="GO" id="GO:0010181">
    <property type="term" value="F:FMN binding"/>
    <property type="evidence" value="ECO:0007669"/>
    <property type="project" value="InterPro"/>
</dbReference>
<dbReference type="Pfam" id="PF00724">
    <property type="entry name" value="Oxidored_FMN"/>
    <property type="match status" value="1"/>
</dbReference>
<keyword evidence="3" id="KW-0288">FMN</keyword>
<dbReference type="Proteomes" id="UP000807769">
    <property type="component" value="Unassembled WGS sequence"/>
</dbReference>
<dbReference type="PANTHER" id="PTHR43656">
    <property type="entry name" value="BINDING OXIDOREDUCTASE, PUTATIVE (AFU_ORTHOLOGUE AFUA_2G08260)-RELATED"/>
    <property type="match status" value="1"/>
</dbReference>
<dbReference type="InterPro" id="IPR001155">
    <property type="entry name" value="OxRdtase_FMN_N"/>
</dbReference>
<dbReference type="GO" id="GO:0016491">
    <property type="term" value="F:oxidoreductase activity"/>
    <property type="evidence" value="ECO:0007669"/>
    <property type="project" value="UniProtKB-KW"/>
</dbReference>
<evidence type="ECO:0000256" key="1">
    <source>
        <dbReference type="ARBA" id="ARBA00005979"/>
    </source>
</evidence>
<keyword evidence="5" id="KW-1133">Transmembrane helix</keyword>
<proteinExistence type="inferred from homology"/>
<organism evidence="7 8">
    <name type="scientific">Suillus subaureus</name>
    <dbReference type="NCBI Taxonomy" id="48587"/>
    <lineage>
        <taxon>Eukaryota</taxon>
        <taxon>Fungi</taxon>
        <taxon>Dikarya</taxon>
        <taxon>Basidiomycota</taxon>
        <taxon>Agaricomycotina</taxon>
        <taxon>Agaricomycetes</taxon>
        <taxon>Agaricomycetidae</taxon>
        <taxon>Boletales</taxon>
        <taxon>Suillineae</taxon>
        <taxon>Suillaceae</taxon>
        <taxon>Suillus</taxon>
    </lineage>
</organism>
<dbReference type="OrthoDB" id="1663137at2759"/>
<evidence type="ECO:0000256" key="5">
    <source>
        <dbReference type="SAM" id="Phobius"/>
    </source>
</evidence>
<comment type="similarity">
    <text evidence="1">Belongs to the NADH:flavin oxidoreductase/NADH oxidase family.</text>
</comment>
<evidence type="ECO:0000313" key="8">
    <source>
        <dbReference type="Proteomes" id="UP000807769"/>
    </source>
</evidence>
<keyword evidence="8" id="KW-1185">Reference proteome</keyword>
<dbReference type="InterPro" id="IPR013785">
    <property type="entry name" value="Aldolase_TIM"/>
</dbReference>
<protein>
    <recommendedName>
        <fullName evidence="6">NADH:flavin oxidoreductase/NADH oxidase N-terminal domain-containing protein</fullName>
    </recommendedName>
</protein>
<keyword evidence="5" id="KW-0812">Transmembrane</keyword>
<dbReference type="EMBL" id="JABBWG010000004">
    <property type="protein sequence ID" value="KAG1823444.1"/>
    <property type="molecule type" value="Genomic_DNA"/>
</dbReference>
<sequence>MDYTIFNPIDLPCGRTIENRLVKAAMYEHMANFPGGPPNELHYGLYSEWAKHGWGMIITGNVQLSPQHLTLGRDIVVPPTLNAEDLKPFERLAEVIHGADDGTRPLAIMQLSHAGRQSANFIGGRPPFVPPLAPSSVRVGAGHTENRGRGAISDLMFYALFQVPTEMTTLDILYVQSSFVRGALLAYKSGFDGVQLHAAHGYLLAQFMSPKVWSLCTSKKLTTITCQSNIRNDEYSVAPENVTRMLSEIVEAIRKVVPTTFIIGIKINSADYVTSGSAEEVAREGERRVLDHIRTIASWGTIDFIEISGGDYEKPDFMACSGSQKLNRQAFFAQFSRTVMKDLHQSPVPFSSIPLILLTGGFRSHSYLQAALMSKHADLLGIGRGAVLCPDLPKILLLQLQDSKSSSTWADKPFAHEPEAVFRASKWVPSVKLIGAGVGTAWYTIRMRDIATSQIKNPRAEPPPADYNRGGLIAVFKMWVWFDSRIAPIWVLGIFMVLIVTTEVVYH</sequence>
<name>A0A9P7EJQ6_9AGAM</name>
<feature type="domain" description="NADH:flavin oxidoreductase/NADH oxidase N-terminal" evidence="6">
    <location>
        <begin position="5"/>
        <end position="395"/>
    </location>
</feature>
<dbReference type="PANTHER" id="PTHR43656:SF2">
    <property type="entry name" value="BINDING OXIDOREDUCTASE, PUTATIVE (AFU_ORTHOLOGUE AFUA_2G08260)-RELATED"/>
    <property type="match status" value="1"/>
</dbReference>
<evidence type="ECO:0000256" key="2">
    <source>
        <dbReference type="ARBA" id="ARBA00022630"/>
    </source>
</evidence>
<comment type="caution">
    <text evidence="7">The sequence shown here is derived from an EMBL/GenBank/DDBJ whole genome shotgun (WGS) entry which is preliminary data.</text>
</comment>
<evidence type="ECO:0000256" key="4">
    <source>
        <dbReference type="ARBA" id="ARBA00023002"/>
    </source>
</evidence>
<dbReference type="GeneID" id="64637814"/>
<dbReference type="SUPFAM" id="SSF51395">
    <property type="entry name" value="FMN-linked oxidoreductases"/>
    <property type="match status" value="1"/>
</dbReference>
<dbReference type="AlphaFoldDB" id="A0A9P7EJQ6"/>
<dbReference type="RefSeq" id="XP_041197504.1">
    <property type="nucleotide sequence ID" value="XM_041343798.1"/>
</dbReference>